<keyword evidence="7" id="KW-0998">Cell outer membrane</keyword>
<dbReference type="EMBL" id="NXIE01000002">
    <property type="protein sequence ID" value="RXK13652.1"/>
    <property type="molecule type" value="Genomic_DNA"/>
</dbReference>
<dbReference type="GO" id="GO:0009279">
    <property type="term" value="C:cell outer membrane"/>
    <property type="evidence" value="ECO:0007669"/>
    <property type="project" value="UniProtKB-SubCell"/>
</dbReference>
<dbReference type="Gene3D" id="1.20.1600.10">
    <property type="entry name" value="Outer membrane efflux proteins (OEP)"/>
    <property type="match status" value="1"/>
</dbReference>
<reference evidence="8 9" key="1">
    <citation type="submission" date="2017-09" db="EMBL/GenBank/DDBJ databases">
        <title>Genomics of the genus Arcobacter.</title>
        <authorList>
            <person name="Perez-Cataluna A."/>
            <person name="Figueras M.J."/>
            <person name="Salas-Masso N."/>
        </authorList>
    </citation>
    <scope>NUCLEOTIDE SEQUENCE [LARGE SCALE GENOMIC DNA]</scope>
    <source>
        <strain evidence="8 9">F156-34</strain>
    </source>
</reference>
<accession>A0A4Q1AUP7</accession>
<dbReference type="OrthoDB" id="5348365at2"/>
<evidence type="ECO:0000256" key="1">
    <source>
        <dbReference type="ARBA" id="ARBA00004442"/>
    </source>
</evidence>
<proteinExistence type="inferred from homology"/>
<protein>
    <submittedName>
        <fullName evidence="8">Transporter</fullName>
    </submittedName>
</protein>
<evidence type="ECO:0000313" key="9">
    <source>
        <dbReference type="Proteomes" id="UP000289718"/>
    </source>
</evidence>
<evidence type="ECO:0000256" key="7">
    <source>
        <dbReference type="ARBA" id="ARBA00023237"/>
    </source>
</evidence>
<dbReference type="Proteomes" id="UP000289718">
    <property type="component" value="Unassembled WGS sequence"/>
</dbReference>
<dbReference type="Pfam" id="PF02321">
    <property type="entry name" value="OEP"/>
    <property type="match status" value="2"/>
</dbReference>
<dbReference type="PANTHER" id="PTHR30026:SF22">
    <property type="entry name" value="OUTER MEMBRANE EFFLUX PROTEIN"/>
    <property type="match status" value="1"/>
</dbReference>
<keyword evidence="6" id="KW-0472">Membrane</keyword>
<gene>
    <name evidence="8" type="ORF">CP965_07010</name>
</gene>
<evidence type="ECO:0000313" key="8">
    <source>
        <dbReference type="EMBL" id="RXK13652.1"/>
    </source>
</evidence>
<comment type="caution">
    <text evidence="8">The sequence shown here is derived from an EMBL/GenBank/DDBJ whole genome shotgun (WGS) entry which is preliminary data.</text>
</comment>
<evidence type="ECO:0000256" key="2">
    <source>
        <dbReference type="ARBA" id="ARBA00007613"/>
    </source>
</evidence>
<dbReference type="SUPFAM" id="SSF56954">
    <property type="entry name" value="Outer membrane efflux proteins (OEP)"/>
    <property type="match status" value="1"/>
</dbReference>
<dbReference type="GO" id="GO:1990281">
    <property type="term" value="C:efflux pump complex"/>
    <property type="evidence" value="ECO:0007669"/>
    <property type="project" value="TreeGrafter"/>
</dbReference>
<dbReference type="GO" id="GO:0015562">
    <property type="term" value="F:efflux transmembrane transporter activity"/>
    <property type="evidence" value="ECO:0007669"/>
    <property type="project" value="InterPro"/>
</dbReference>
<keyword evidence="3" id="KW-0813">Transport</keyword>
<dbReference type="AlphaFoldDB" id="A0A4Q1AUP7"/>
<evidence type="ECO:0000256" key="4">
    <source>
        <dbReference type="ARBA" id="ARBA00022452"/>
    </source>
</evidence>
<evidence type="ECO:0000256" key="5">
    <source>
        <dbReference type="ARBA" id="ARBA00022692"/>
    </source>
</evidence>
<keyword evidence="4" id="KW-1134">Transmembrane beta strand</keyword>
<dbReference type="PANTHER" id="PTHR30026">
    <property type="entry name" value="OUTER MEMBRANE PROTEIN TOLC"/>
    <property type="match status" value="1"/>
</dbReference>
<comment type="subcellular location">
    <subcellularLocation>
        <location evidence="1">Cell outer membrane</location>
    </subcellularLocation>
</comment>
<sequence>MFIVIFASSLSATSLRDSVQEVINTNPNVIAERRNQEAFRKYVDERKGSYLPTIDIEAYYQDGKIRRNRDSVENDGKWETQNGYNAAIIFKQYIYDGGLTPAQVAETKYQELSNKYRSLNVIENTVLETVKAYNSLVQSDEILKLTESMIKVNEENLVTAKQQEEISGEVLETYQVSSKLHFTKDRYIEENETRTSSLATYYRLVGKEIKDKTCRPGIDETKLPKNLDEAIKVAVISNHKILEQIQKIKLQREKIAQANAAFLPTIDLELKASLDNDLELNEDGREDEKYARINLSWNLFNGNKDKTTSEQEKLFLQEQKKTLDDITAEVVAEVKSLYNKHYTLEKRINELKKYVAANVNIVEVYRDEFQAGTRTFVDILNAESELYESTKTLIEIEFSRLNNYYDLMYNLSGLTDSILYSSNQDCINIPPRVVEYKPKKNENTLEMELDGLISDEDSELIRKELELDK</sequence>
<keyword evidence="5" id="KW-0812">Transmembrane</keyword>
<dbReference type="InterPro" id="IPR003423">
    <property type="entry name" value="OMP_efflux"/>
</dbReference>
<evidence type="ECO:0000256" key="6">
    <source>
        <dbReference type="ARBA" id="ARBA00023136"/>
    </source>
</evidence>
<name>A0A4Q1AUP7_9BACT</name>
<dbReference type="InterPro" id="IPR051906">
    <property type="entry name" value="TolC-like"/>
</dbReference>
<keyword evidence="9" id="KW-1185">Reference proteome</keyword>
<organism evidence="8 9">
    <name type="scientific">Halarcobacter mediterraneus</name>
    <dbReference type="NCBI Taxonomy" id="2023153"/>
    <lineage>
        <taxon>Bacteria</taxon>
        <taxon>Pseudomonadati</taxon>
        <taxon>Campylobacterota</taxon>
        <taxon>Epsilonproteobacteria</taxon>
        <taxon>Campylobacterales</taxon>
        <taxon>Arcobacteraceae</taxon>
        <taxon>Halarcobacter</taxon>
    </lineage>
</organism>
<evidence type="ECO:0000256" key="3">
    <source>
        <dbReference type="ARBA" id="ARBA00022448"/>
    </source>
</evidence>
<dbReference type="GO" id="GO:0015288">
    <property type="term" value="F:porin activity"/>
    <property type="evidence" value="ECO:0007669"/>
    <property type="project" value="TreeGrafter"/>
</dbReference>
<comment type="similarity">
    <text evidence="2">Belongs to the outer membrane factor (OMF) (TC 1.B.17) family.</text>
</comment>